<feature type="transmembrane region" description="Helical" evidence="12">
    <location>
        <begin position="243"/>
        <end position="263"/>
    </location>
</feature>
<evidence type="ECO:0000313" key="15">
    <source>
        <dbReference type="Proteomes" id="UP000235828"/>
    </source>
</evidence>
<evidence type="ECO:0000256" key="8">
    <source>
        <dbReference type="ARBA" id="ARBA00022985"/>
    </source>
</evidence>
<dbReference type="PANTHER" id="PTHR22926">
    <property type="entry name" value="PHOSPHO-N-ACETYLMURAMOYL-PENTAPEPTIDE-TRANSFERASE"/>
    <property type="match status" value="1"/>
</dbReference>
<feature type="transmembrane region" description="Helical" evidence="12">
    <location>
        <begin position="90"/>
        <end position="110"/>
    </location>
</feature>
<keyword evidence="7 12" id="KW-0460">Magnesium</keyword>
<accession>A0A2N8ZGE7</accession>
<keyword evidence="4 12" id="KW-0328">Glycosyltransferase</keyword>
<feature type="transmembrane region" description="Helical" evidence="12">
    <location>
        <begin position="39"/>
        <end position="60"/>
    </location>
</feature>
<keyword evidence="15" id="KW-1185">Reference proteome</keyword>
<comment type="subcellular location">
    <subcellularLocation>
        <location evidence="12">Cell inner membrane</location>
        <topology evidence="12">Multi-pass membrane protein</topology>
    </subcellularLocation>
    <subcellularLocation>
        <location evidence="1">Cell membrane</location>
        <topology evidence="1">Multi-pass membrane protein</topology>
    </subcellularLocation>
</comment>
<evidence type="ECO:0000256" key="13">
    <source>
        <dbReference type="PIRSR" id="PIRSR600715-1"/>
    </source>
</evidence>
<dbReference type="Pfam" id="PF00953">
    <property type="entry name" value="Glycos_transf_4"/>
    <property type="match status" value="1"/>
</dbReference>
<dbReference type="KEGG" id="vta:A3016"/>
<keyword evidence="11 12" id="KW-0464">Manganese</keyword>
<keyword evidence="8 12" id="KW-0448">Lipopolysaccharide biosynthesis</keyword>
<comment type="cofactor">
    <cofactor evidence="12 13">
        <name>Mg(2+)</name>
        <dbReference type="ChEBI" id="CHEBI:18420"/>
    </cofactor>
</comment>
<dbReference type="EMBL" id="LT960611">
    <property type="protein sequence ID" value="SON50982.1"/>
    <property type="molecule type" value="Genomic_DNA"/>
</dbReference>
<feature type="transmembrane region" description="Helical" evidence="12">
    <location>
        <begin position="284"/>
        <end position="308"/>
    </location>
</feature>
<evidence type="ECO:0000256" key="5">
    <source>
        <dbReference type="ARBA" id="ARBA00022679"/>
    </source>
</evidence>
<comment type="pathway">
    <text evidence="12">Bacterial outer membrane biogenesis; LPS O-antigen biosynthesis.</text>
</comment>
<comment type="function">
    <text evidence="12">Catalyzes the transfer of the GlcNAc-1-phosphate moiety from UDP-GlcNAc onto the carrier lipid undecaprenyl phosphate (C55-P), yielding GlcNAc-pyrophosphoryl-undecaprenyl (GlcNAc-PP-C55).</text>
</comment>
<evidence type="ECO:0000256" key="9">
    <source>
        <dbReference type="ARBA" id="ARBA00022989"/>
    </source>
</evidence>
<keyword evidence="9 12" id="KW-1133">Transmembrane helix</keyword>
<evidence type="ECO:0000256" key="6">
    <source>
        <dbReference type="ARBA" id="ARBA00022692"/>
    </source>
</evidence>
<feature type="transmembrane region" description="Helical" evidence="12">
    <location>
        <begin position="181"/>
        <end position="202"/>
    </location>
</feature>
<keyword evidence="13" id="KW-0479">Metal-binding</keyword>
<evidence type="ECO:0000256" key="11">
    <source>
        <dbReference type="ARBA" id="ARBA00023211"/>
    </source>
</evidence>
<keyword evidence="5 12" id="KW-0808">Transferase</keyword>
<dbReference type="GO" id="GO:0044038">
    <property type="term" value="P:cell wall macromolecule biosynthetic process"/>
    <property type="evidence" value="ECO:0007669"/>
    <property type="project" value="TreeGrafter"/>
</dbReference>
<reference evidence="14 15" key="1">
    <citation type="submission" date="2017-10" db="EMBL/GenBank/DDBJ databases">
        <authorList>
            <person name="Banno H."/>
            <person name="Chua N.-H."/>
        </authorList>
    </citation>
    <scope>NUCLEOTIDE SEQUENCE [LARGE SCALE GENOMIC DNA]</scope>
    <source>
        <strain evidence="14">Vibrio tapetis CECT4600</strain>
    </source>
</reference>
<feature type="transmembrane region" description="Helical" evidence="12">
    <location>
        <begin position="314"/>
        <end position="338"/>
    </location>
</feature>
<organism evidence="14 15">
    <name type="scientific">Vibrio tapetis subsp. tapetis</name>
    <dbReference type="NCBI Taxonomy" id="1671868"/>
    <lineage>
        <taxon>Bacteria</taxon>
        <taxon>Pseudomonadati</taxon>
        <taxon>Pseudomonadota</taxon>
        <taxon>Gammaproteobacteria</taxon>
        <taxon>Vibrionales</taxon>
        <taxon>Vibrionaceae</taxon>
        <taxon>Vibrio</taxon>
    </lineage>
</organism>
<keyword evidence="6 12" id="KW-0812">Transmembrane</keyword>
<comment type="cofactor">
    <cofactor evidence="12">
        <name>Mn(2+)</name>
        <dbReference type="ChEBI" id="CHEBI:29035"/>
    </cofactor>
</comment>
<dbReference type="GO" id="GO:0000287">
    <property type="term" value="F:magnesium ion binding"/>
    <property type="evidence" value="ECO:0007669"/>
    <property type="project" value="InterPro"/>
</dbReference>
<comment type="caution">
    <text evidence="12">Lacks conserved residue(s) required for the propagation of feature annotation.</text>
</comment>
<dbReference type="InterPro" id="IPR012750">
    <property type="entry name" value="ECA_WecA-rel"/>
</dbReference>
<keyword evidence="10 12" id="KW-0472">Membrane</keyword>
<dbReference type="UniPathway" id="UPA00281"/>
<dbReference type="GO" id="GO:0016757">
    <property type="term" value="F:glycosyltransferase activity"/>
    <property type="evidence" value="ECO:0007669"/>
    <property type="project" value="UniProtKB-KW"/>
</dbReference>
<dbReference type="EC" id="2.7.8.33" evidence="12"/>
<dbReference type="GO" id="GO:0009243">
    <property type="term" value="P:O antigen biosynthetic process"/>
    <property type="evidence" value="ECO:0007669"/>
    <property type="project" value="UniProtKB-UniRule"/>
</dbReference>
<protein>
    <recommendedName>
        <fullName evidence="12">Undecaprenyl-phosphate alpha-N-acetylglucosaminyl 1-phosphate transferase</fullName>
        <ecNumber evidence="12">2.7.8.33</ecNumber>
    </recommendedName>
    <alternativeName>
        <fullName evidence="12">UDP-GlcNAc:undecaprenyl-phosphate GlcNAc-1-phosphate transferase</fullName>
    </alternativeName>
    <alternativeName>
        <fullName evidence="12">Undecaprenyl-phosphate GlcNAc-1-phosphate transferase</fullName>
    </alternativeName>
</protein>
<feature type="binding site" evidence="13">
    <location>
        <position position="149"/>
    </location>
    <ligand>
        <name>Mg(2+)</name>
        <dbReference type="ChEBI" id="CHEBI:18420"/>
    </ligand>
</feature>
<feature type="transmembrane region" description="Helical" evidence="12">
    <location>
        <begin position="156"/>
        <end position="175"/>
    </location>
</feature>
<evidence type="ECO:0000313" key="14">
    <source>
        <dbReference type="EMBL" id="SON50982.1"/>
    </source>
</evidence>
<evidence type="ECO:0000256" key="3">
    <source>
        <dbReference type="ARBA" id="ARBA00022519"/>
    </source>
</evidence>
<name>A0A2N8ZGE7_9VIBR</name>
<evidence type="ECO:0000256" key="2">
    <source>
        <dbReference type="ARBA" id="ARBA00022475"/>
    </source>
</evidence>
<gene>
    <name evidence="14" type="primary">rfe</name>
    <name evidence="12" type="synonym">wecA</name>
    <name evidence="14" type="ORF">VTAP4600_A3016</name>
</gene>
<dbReference type="CDD" id="cd06853">
    <property type="entry name" value="GT_WecA_like"/>
    <property type="match status" value="1"/>
</dbReference>
<keyword evidence="3 12" id="KW-0997">Cell inner membrane</keyword>
<evidence type="ECO:0000256" key="1">
    <source>
        <dbReference type="ARBA" id="ARBA00004651"/>
    </source>
</evidence>
<evidence type="ECO:0000256" key="10">
    <source>
        <dbReference type="ARBA" id="ARBA00023136"/>
    </source>
</evidence>
<evidence type="ECO:0000256" key="4">
    <source>
        <dbReference type="ARBA" id="ARBA00022676"/>
    </source>
</evidence>
<feature type="binding site" evidence="13">
    <location>
        <position position="213"/>
    </location>
    <ligand>
        <name>Mg(2+)</name>
        <dbReference type="ChEBI" id="CHEBI:18420"/>
    </ligand>
</feature>
<feature type="transmembrane region" description="Helical" evidence="12">
    <location>
        <begin position="130"/>
        <end position="149"/>
    </location>
</feature>
<proteinExistence type="inferred from homology"/>
<dbReference type="InterPro" id="IPR000715">
    <property type="entry name" value="Glycosyl_transferase_4"/>
</dbReference>
<dbReference type="GO" id="GO:0030145">
    <property type="term" value="F:manganese ion binding"/>
    <property type="evidence" value="ECO:0007669"/>
    <property type="project" value="InterPro"/>
</dbReference>
<dbReference type="OrthoDB" id="9783652at2"/>
<dbReference type="HAMAP" id="MF_02030">
    <property type="entry name" value="WecA_Gammaproteo"/>
    <property type="match status" value="1"/>
</dbReference>
<keyword evidence="2 12" id="KW-1003">Cell membrane</keyword>
<dbReference type="GO" id="GO:0005886">
    <property type="term" value="C:plasma membrane"/>
    <property type="evidence" value="ECO:0007669"/>
    <property type="project" value="UniProtKB-SubCell"/>
</dbReference>
<dbReference type="GO" id="GO:0009276">
    <property type="term" value="C:Gram-negative-bacterium-type cell wall"/>
    <property type="evidence" value="ECO:0007669"/>
    <property type="project" value="InterPro"/>
</dbReference>
<dbReference type="NCBIfam" id="TIGR02380">
    <property type="entry name" value="ECA_wecA"/>
    <property type="match status" value="1"/>
</dbReference>
<comment type="similarity">
    <text evidence="12">Belongs to the glycosyltransferase 4 family. WecA subfamily.</text>
</comment>
<dbReference type="RefSeq" id="WP_102523378.1">
    <property type="nucleotide sequence ID" value="NZ_LT960611.1"/>
</dbReference>
<feature type="transmembrane region" description="Helical" evidence="12">
    <location>
        <begin position="209"/>
        <end position="228"/>
    </location>
</feature>
<evidence type="ECO:0000256" key="7">
    <source>
        <dbReference type="ARBA" id="ARBA00022842"/>
    </source>
</evidence>
<dbReference type="Proteomes" id="UP000235828">
    <property type="component" value="Chromosome A"/>
</dbReference>
<dbReference type="GO" id="GO:0071555">
    <property type="term" value="P:cell wall organization"/>
    <property type="evidence" value="ECO:0007669"/>
    <property type="project" value="TreeGrafter"/>
</dbReference>
<dbReference type="AlphaFoldDB" id="A0A2N8ZGE7"/>
<dbReference type="GO" id="GO:0036380">
    <property type="term" value="F:UDP-N-acetylglucosamine-undecaprenyl-phosphate N-acetylglucosaminephosphotransferase activity"/>
    <property type="evidence" value="ECO:0007669"/>
    <property type="project" value="UniProtKB-UniRule"/>
</dbReference>
<comment type="catalytic activity">
    <reaction evidence="12">
        <text>di-trans,octa-cis-undecaprenyl phosphate + UDP-N-acetyl-alpha-D-glucosamine = N-acetyl-alpha-D-glucosaminyl-di-trans,octa-cis-undecaprenyl diphosphate + UMP</text>
        <dbReference type="Rhea" id="RHEA:28090"/>
        <dbReference type="ChEBI" id="CHEBI:57705"/>
        <dbReference type="ChEBI" id="CHEBI:57865"/>
        <dbReference type="ChEBI" id="CHEBI:60392"/>
        <dbReference type="ChEBI" id="CHEBI:62959"/>
        <dbReference type="EC" id="2.7.8.33"/>
    </reaction>
</comment>
<dbReference type="PANTHER" id="PTHR22926:SF3">
    <property type="entry name" value="UNDECAPRENYL-PHOSPHATE ALPHA-N-ACETYLGLUCOSAMINYL 1-PHOSPHATE TRANSFERASE"/>
    <property type="match status" value="1"/>
</dbReference>
<evidence type="ECO:0000256" key="12">
    <source>
        <dbReference type="HAMAP-Rule" id="MF_02030"/>
    </source>
</evidence>
<sequence>MAFTLLGVFVFASVLLIFGRKLAQQVQLVDKPNHRKHHSGAIPLIGGIAICIALCSMLAFQPSFIDNQQWLIFSMLVLTSMGVWDDKNELCCNIRMAVQALLSIGMIFIAEIELHSFGNLFGHGEVDLGGLLSTAITIIAVIGAINAFNMVDGIDGLLGGLSIITFLAMGILLTINDQPALAMICFALIAALIPFMAFNLGLFGQKRKVFMGDAGSMMIGFLAIWLLLQMSQPNQLAAIRPVTVLWLIAVPLTDMVAIMYRRIRHGQSPLKPDREHLHHICQRIGLSNTQTLAFIYAVAISYAAFGIYGEIAEIAQSTMFITFLACFGVYALGLSHIWRITSFIRAKRGDQQQAFVKTND</sequence>